<protein>
    <submittedName>
        <fullName evidence="1">TIGR03016 family PEP-CTERM system-associated outer membrane protein</fullName>
    </submittedName>
</protein>
<dbReference type="InterPro" id="IPR017467">
    <property type="entry name" value="CHP03016_PEP-CTERM"/>
</dbReference>
<dbReference type="Proteomes" id="UP001219584">
    <property type="component" value="Chromosome"/>
</dbReference>
<evidence type="ECO:0000313" key="1">
    <source>
        <dbReference type="EMBL" id="WFR77159.1"/>
    </source>
</evidence>
<dbReference type="NCBIfam" id="TIGR03016">
    <property type="entry name" value="pepcterm_hypo_1"/>
    <property type="match status" value="1"/>
</dbReference>
<proteinExistence type="predicted"/>
<dbReference type="RefSeq" id="WP_278315851.1">
    <property type="nucleotide sequence ID" value="NZ_CP121464.1"/>
</dbReference>
<name>A0ABY8HX36_9BURK</name>
<evidence type="ECO:0000313" key="2">
    <source>
        <dbReference type="Proteomes" id="UP001219584"/>
    </source>
</evidence>
<accession>A0ABY8HX36</accession>
<dbReference type="EMBL" id="CP121464">
    <property type="protein sequence ID" value="WFR77159.1"/>
    <property type="molecule type" value="Genomic_DNA"/>
</dbReference>
<gene>
    <name evidence="1" type="ORF">P9875_15660</name>
</gene>
<reference evidence="1 2" key="1">
    <citation type="submission" date="2023-04" db="EMBL/GenBank/DDBJ databases">
        <title>Nanopore sequencing of Janthinobacterium from water.</title>
        <authorList>
            <person name="Ciuchcinski K."/>
            <person name="Rokowska A."/>
            <person name="Dziewit L."/>
        </authorList>
    </citation>
    <scope>NUCLEOTIDE SEQUENCE [LARGE SCALE GENOMIC DNA]</scope>
    <source>
        <strain evidence="1 2">DEMB2</strain>
    </source>
</reference>
<keyword evidence="2" id="KW-1185">Reference proteome</keyword>
<organism evidence="1 2">
    <name type="scientific">Janthinobacterium rivuli</name>
    <dbReference type="NCBI Taxonomy" id="2751478"/>
    <lineage>
        <taxon>Bacteria</taxon>
        <taxon>Pseudomonadati</taxon>
        <taxon>Pseudomonadota</taxon>
        <taxon>Betaproteobacteria</taxon>
        <taxon>Burkholderiales</taxon>
        <taxon>Oxalobacteraceae</taxon>
        <taxon>Janthinobacterium</taxon>
    </lineage>
</organism>
<sequence length="517" mass="57192">MAITISRRVSLTPPPSPLLPLLPLLSLLLPLPAGAIDWLVKPSLRLRESYTDNGLRAPSGQAQSDFITEIAPAIALIGTGPRLRVHLDYSWHKYLSGQRADTEHHELGASADAELVKDWFFIDADASVSRRNISPFGPQLIDDLPDTDNASTVRTTGISPYLRHRFRGLATTELRYTRNTVDSGGDLLSVHSDEMELLLSGEPRGKGWTWNASHDLRRTQDSKLAPMRMQRSSVGLRYPFSSKWAATASGGTEKEGYVSASGKAPAGRFWSLGGVWTPSPRTSVAFSTGKRFFGNTYSLDATFLQRHTNWQLNYSENITTLPTQFSRLGDRDAGQLLDQLWRGIFPNARDRRLRIDAFLRYANSLGPERGAINYFSHRYFLQKQLKLTMARATAKSTMIAGITAVDRTAQTASGIDSGLLPGVEFGSEDRTRQMSGNLGWSWKASSRTSLNANAGYASVRSLSVPRHDNNITVTAGYTRILQQNMTASIDVRHTRHASNRGGDYRENGVSATLTMQF</sequence>